<sequence length="187" mass="21401">MLETREGKLAVKQFQKTTEAAHTAYQMANYGMGRTARELSRHQGIDPLAPFAIGPGEPGKTDQLVVLPTKLVIEGMQHNGLFSTLIATGLLAWIYSLWEEEYRYKISQAEDCKKNDVRCDLMNDLRLIRHWVLHDRMIADEKNHKKLKVLSWPSKSGEFAIGKAEMEELQRAINKMEVYKQPVSQKS</sequence>
<gene>
    <name evidence="1" type="ORF">FGK63_02645</name>
</gene>
<accession>A0ABY2X3M0</accession>
<name>A0ABY2X3M0_9RHOB</name>
<evidence type="ECO:0000313" key="1">
    <source>
        <dbReference type="EMBL" id="TMV09986.1"/>
    </source>
</evidence>
<dbReference type="RefSeq" id="WP_138840045.1">
    <property type="nucleotide sequence ID" value="NZ_VCPD01000001.1"/>
</dbReference>
<dbReference type="Proteomes" id="UP001193035">
    <property type="component" value="Unassembled WGS sequence"/>
</dbReference>
<protein>
    <submittedName>
        <fullName evidence="1">Uncharacterized protein</fullName>
    </submittedName>
</protein>
<evidence type="ECO:0000313" key="2">
    <source>
        <dbReference type="Proteomes" id="UP001193035"/>
    </source>
</evidence>
<keyword evidence="2" id="KW-1185">Reference proteome</keyword>
<reference evidence="1 2" key="1">
    <citation type="submission" date="2019-05" db="EMBL/GenBank/DDBJ databases">
        <title>Ruegeria sp. nov., isolated from tidal flat.</title>
        <authorList>
            <person name="Kim W."/>
        </authorList>
    </citation>
    <scope>NUCLEOTIDE SEQUENCE [LARGE SCALE GENOMIC DNA]</scope>
    <source>
        <strain evidence="1 2">CAU 1488</strain>
    </source>
</reference>
<proteinExistence type="predicted"/>
<comment type="caution">
    <text evidence="1">The sequence shown here is derived from an EMBL/GenBank/DDBJ whole genome shotgun (WGS) entry which is preliminary data.</text>
</comment>
<organism evidence="1 2">
    <name type="scientific">Ruegeria sediminis</name>
    <dbReference type="NCBI Taxonomy" id="2583820"/>
    <lineage>
        <taxon>Bacteria</taxon>
        <taxon>Pseudomonadati</taxon>
        <taxon>Pseudomonadota</taxon>
        <taxon>Alphaproteobacteria</taxon>
        <taxon>Rhodobacterales</taxon>
        <taxon>Roseobacteraceae</taxon>
        <taxon>Ruegeria</taxon>
    </lineage>
</organism>
<dbReference type="EMBL" id="VCPD01000001">
    <property type="protein sequence ID" value="TMV09986.1"/>
    <property type="molecule type" value="Genomic_DNA"/>
</dbReference>